<dbReference type="SUPFAM" id="SSF53098">
    <property type="entry name" value="Ribonuclease H-like"/>
    <property type="match status" value="1"/>
</dbReference>
<feature type="domain" description="Transposase IS4-like" evidence="2">
    <location>
        <begin position="143"/>
        <end position="376"/>
    </location>
</feature>
<dbReference type="Gene3D" id="3.90.350.10">
    <property type="entry name" value="Transposase Inhibitor Protein From Tn5, Chain A, domain 1"/>
    <property type="match status" value="1"/>
</dbReference>
<dbReference type="PANTHER" id="PTHR37529">
    <property type="entry name" value="TRANSPOSASE INSG FOR INSERTION SEQUENCE ELEMENT IS4-RELATED"/>
    <property type="match status" value="1"/>
</dbReference>
<sequence>MLILIFLFKKVISWHITCFQNSCQIYDSFEKIINIIPKEINPDHKQSENDFTRNRALPFAKTVALTLSITANGSNQGVDTQCGQFFKNVRRCGLWPDANAVHRSSVTKARKKIPWQAFQDILSDSVELAYSLEIEDNQQFLWHGMPVFATDGSRFNLPATEAIREHFDPDSGLDTNGKGHYPQCLVTTVYDVFRRLPIARSVVANDGSERDELKNLLPAIPSGGILTFDRGYPSYEIIHFLNNNYSGHWLFRCPSSSTFKAVEKFVESGKEEDIVYITATNNIKRKFGINERKNLKPIKVRVIRLESPDGTVSVLLTNLFGKNRYTAIEITDLYFKRWRVEEYYRDEKVVFEIEKFHSTSVNGVLQELYSAMIVSVISRCMMLLSSQFFLPDNREPQFKNAVLSIAAEAAILVPDDPVLAIQIFKELLVEIARVKYYRPINKRPSQPRINKGPKSKWHDGKRKKASPPNA</sequence>
<dbReference type="GO" id="GO:0004803">
    <property type="term" value="F:transposase activity"/>
    <property type="evidence" value="ECO:0007669"/>
    <property type="project" value="InterPro"/>
</dbReference>
<dbReference type="InterPro" id="IPR012337">
    <property type="entry name" value="RNaseH-like_sf"/>
</dbReference>
<dbReference type="GO" id="GO:0006313">
    <property type="term" value="P:DNA transposition"/>
    <property type="evidence" value="ECO:0007669"/>
    <property type="project" value="InterPro"/>
</dbReference>
<proteinExistence type="predicted"/>
<dbReference type="InterPro" id="IPR002559">
    <property type="entry name" value="Transposase_11"/>
</dbReference>
<feature type="compositionally biased region" description="Basic residues" evidence="1">
    <location>
        <begin position="451"/>
        <end position="470"/>
    </location>
</feature>
<reference evidence="3 4" key="1">
    <citation type="submission" date="2017-03" db="EMBL/GenBank/DDBJ databases">
        <authorList>
            <person name="Afonso C.L."/>
            <person name="Miller P.J."/>
            <person name="Scott M.A."/>
            <person name="Spackman E."/>
            <person name="Goraichik I."/>
            <person name="Dimitrov K.M."/>
            <person name="Suarez D.L."/>
            <person name="Swayne D.E."/>
        </authorList>
    </citation>
    <scope>NUCLEOTIDE SEQUENCE [LARGE SCALE GENOMIC DNA]</scope>
    <source>
        <strain evidence="3">PRJEB14757</strain>
    </source>
</reference>
<dbReference type="InterPro" id="IPR047952">
    <property type="entry name" value="Transpos_IS4"/>
</dbReference>
<evidence type="ECO:0000313" key="4">
    <source>
        <dbReference type="Proteomes" id="UP000191931"/>
    </source>
</evidence>
<dbReference type="GO" id="GO:0003677">
    <property type="term" value="F:DNA binding"/>
    <property type="evidence" value="ECO:0007669"/>
    <property type="project" value="InterPro"/>
</dbReference>
<evidence type="ECO:0000313" key="3">
    <source>
        <dbReference type="EMBL" id="SLM31257.1"/>
    </source>
</evidence>
<dbReference type="STRING" id="1246637.MTBBW1_2900001"/>
<keyword evidence="4" id="KW-1185">Reference proteome</keyword>
<dbReference type="EMBL" id="FWEV01000213">
    <property type="protein sequence ID" value="SLM31257.1"/>
    <property type="molecule type" value="Genomic_DNA"/>
</dbReference>
<dbReference type="Pfam" id="PF01609">
    <property type="entry name" value="DDE_Tnp_1"/>
    <property type="match status" value="1"/>
</dbReference>
<organism evidence="3 4">
    <name type="scientific">Desulfamplus magnetovallimortis</name>
    <dbReference type="NCBI Taxonomy" id="1246637"/>
    <lineage>
        <taxon>Bacteria</taxon>
        <taxon>Pseudomonadati</taxon>
        <taxon>Thermodesulfobacteriota</taxon>
        <taxon>Desulfobacteria</taxon>
        <taxon>Desulfobacterales</taxon>
        <taxon>Desulfobacteraceae</taxon>
        <taxon>Desulfamplus</taxon>
    </lineage>
</organism>
<dbReference type="Proteomes" id="UP000191931">
    <property type="component" value="Unassembled WGS sequence"/>
</dbReference>
<evidence type="ECO:0000256" key="1">
    <source>
        <dbReference type="SAM" id="MobiDB-lite"/>
    </source>
</evidence>
<evidence type="ECO:0000259" key="2">
    <source>
        <dbReference type="Pfam" id="PF01609"/>
    </source>
</evidence>
<protein>
    <recommendedName>
        <fullName evidence="2">Transposase IS4-like domain-containing protein</fullName>
    </recommendedName>
</protein>
<name>A0A1W1HFK8_9BACT</name>
<gene>
    <name evidence="3" type="ORF">MTBBW1_2900001</name>
</gene>
<feature type="region of interest" description="Disordered" evidence="1">
    <location>
        <begin position="443"/>
        <end position="470"/>
    </location>
</feature>
<dbReference type="NCBIfam" id="NF033592">
    <property type="entry name" value="transpos_IS4_1"/>
    <property type="match status" value="1"/>
</dbReference>
<dbReference type="AlphaFoldDB" id="A0A1W1HFK8"/>
<accession>A0A1W1HFK8</accession>
<dbReference type="PANTHER" id="PTHR37529:SF1">
    <property type="entry name" value="TRANSPOSASE INSG FOR INSERTION SEQUENCE ELEMENT IS4-RELATED"/>
    <property type="match status" value="1"/>
</dbReference>